<feature type="transmembrane region" description="Helical" evidence="1">
    <location>
        <begin position="101"/>
        <end position="122"/>
    </location>
</feature>
<protein>
    <submittedName>
        <fullName evidence="2">DUF2568 domain-containing protein</fullName>
    </submittedName>
</protein>
<dbReference type="Pfam" id="PF10823">
    <property type="entry name" value="DUF2568"/>
    <property type="match status" value="1"/>
</dbReference>
<feature type="transmembrane region" description="Helical" evidence="1">
    <location>
        <begin position="77"/>
        <end position="95"/>
    </location>
</feature>
<evidence type="ECO:0000256" key="1">
    <source>
        <dbReference type="SAM" id="Phobius"/>
    </source>
</evidence>
<keyword evidence="1" id="KW-0472">Membrane</keyword>
<evidence type="ECO:0000313" key="3">
    <source>
        <dbReference type="Proteomes" id="UP000515708"/>
    </source>
</evidence>
<dbReference type="InterPro" id="IPR021214">
    <property type="entry name" value="DUF2568"/>
</dbReference>
<dbReference type="RefSeq" id="WP_182252508.1">
    <property type="nucleotide sequence ID" value="NZ_CP043732.1"/>
</dbReference>
<feature type="transmembrane region" description="Helical" evidence="1">
    <location>
        <begin position="46"/>
        <end position="65"/>
    </location>
</feature>
<keyword evidence="1" id="KW-1133">Transmembrane helix</keyword>
<organism evidence="2 3">
    <name type="scientific">Microbacterium esteraromaticum</name>
    <dbReference type="NCBI Taxonomy" id="57043"/>
    <lineage>
        <taxon>Bacteria</taxon>
        <taxon>Bacillati</taxon>
        <taxon>Actinomycetota</taxon>
        <taxon>Actinomycetes</taxon>
        <taxon>Micrococcales</taxon>
        <taxon>Microbacteriaceae</taxon>
        <taxon>Microbacterium</taxon>
    </lineage>
</organism>
<reference evidence="2 3" key="1">
    <citation type="journal article" date="2020" name="Front. Microbiol.">
        <title>Design of Bacterial Strain-Specific qPCR Assays Using NGS Data and Publicly Available Resources and Its Application to Track Biocontrol Strains.</title>
        <authorList>
            <person name="Hernandez I."/>
            <person name="Sant C."/>
            <person name="Martinez R."/>
            <person name="Fernandez C."/>
        </authorList>
    </citation>
    <scope>NUCLEOTIDE SEQUENCE [LARGE SCALE GENOMIC DNA]</scope>
    <source>
        <strain evidence="2 3">B24</strain>
    </source>
</reference>
<proteinExistence type="predicted"/>
<sequence>MSSHSAAEPGVQRPAVTPLDIIRVLVLLAALASLALWGFGEWDMPWNIVVGVGAPLVTLLIWALFLSPRPVLRLHPFLRALVEVLIYVGVTLAWWSIGQTWAGIAFAVVAVTSGVIAGRRALG</sequence>
<dbReference type="Proteomes" id="UP000515708">
    <property type="component" value="Chromosome"/>
</dbReference>
<gene>
    <name evidence="2" type="ORF">FVO59_09985</name>
</gene>
<keyword evidence="1" id="KW-0812">Transmembrane</keyword>
<dbReference type="AlphaFoldDB" id="A0A7D7WHT7"/>
<dbReference type="EMBL" id="CP043732">
    <property type="protein sequence ID" value="QMU97513.1"/>
    <property type="molecule type" value="Genomic_DNA"/>
</dbReference>
<evidence type="ECO:0000313" key="2">
    <source>
        <dbReference type="EMBL" id="QMU97513.1"/>
    </source>
</evidence>
<name>A0A7D7WHT7_9MICO</name>
<feature type="transmembrane region" description="Helical" evidence="1">
    <location>
        <begin position="21"/>
        <end position="40"/>
    </location>
</feature>
<accession>A0A7D7WHT7</accession>